<dbReference type="GO" id="GO:0006355">
    <property type="term" value="P:regulation of DNA-templated transcription"/>
    <property type="evidence" value="ECO:0007669"/>
    <property type="project" value="InterPro"/>
</dbReference>
<proteinExistence type="predicted"/>
<dbReference type="InterPro" id="IPR025943">
    <property type="entry name" value="Sigma_54_int_dom_ATP-bd_2"/>
</dbReference>
<dbReference type="AlphaFoldDB" id="A0A2N8KWU0"/>
<sequence>MDRRTGTLLCWHAERAGIEVLESAIKALQNRRIDINRVLYLVQAQRVPSVPATIGRTVVEPISIALDDPTHHAAIYKQVRDRVLPRLRDLRDSLHINVSPGTPAMHSVWLMLHAGGAFPVGAHLWSSQFSRETGRVRIDPVYFSITTYLAEIQRVARLQPQLAVYEAQARSPSRRLALEHLARYARVFGAPLLILGERGTGKTRLVETYVATLKGRKQVVTVPCGGLDSALAESLLFGHRKGAFTGAAGDRQGLLKEADGGILFLDEVQDIPKPVQRKLVRVFQDRQRRHRPLGSDREETADVELVCASNLPMAELRERLDADLFDRLSHLSVAVPPLRECREDCRDDWNRVWGELRQRDDIPVDAPWTPEIEAALQRSSLMGNLRDLQRLAVLCMAWWSVPDQKVDVASALGEWSRFTMTEASEVSDLGEGTRAERVRWFRDRLAKWAKARYGTWAAAAKALECDEKTLRLDLAAADGDDPHSPVPGDKTRQT</sequence>
<reference evidence="4 5" key="1">
    <citation type="submission" date="2018-01" db="EMBL/GenBank/DDBJ databases">
        <title>Draft genome sequence of Paucibacter aquatile CR182 isolated from freshwater of the Nakdong River.</title>
        <authorList>
            <person name="Choi A."/>
            <person name="Chung E.J."/>
        </authorList>
    </citation>
    <scope>NUCLEOTIDE SEQUENCE [LARGE SCALE GENOMIC DNA]</scope>
    <source>
        <strain evidence="4 5">CR182</strain>
    </source>
</reference>
<dbReference type="PROSITE" id="PS00676">
    <property type="entry name" value="SIGMA54_INTERACT_2"/>
    <property type="match status" value="1"/>
</dbReference>
<dbReference type="InterPro" id="IPR002078">
    <property type="entry name" value="Sigma_54_int"/>
</dbReference>
<dbReference type="InterPro" id="IPR027417">
    <property type="entry name" value="P-loop_NTPase"/>
</dbReference>
<dbReference type="Proteomes" id="UP000235916">
    <property type="component" value="Unassembled WGS sequence"/>
</dbReference>
<keyword evidence="5" id="KW-1185">Reference proteome</keyword>
<dbReference type="SMART" id="SM00382">
    <property type="entry name" value="AAA"/>
    <property type="match status" value="1"/>
</dbReference>
<keyword evidence="1" id="KW-0547">Nucleotide-binding</keyword>
<dbReference type="SUPFAM" id="SSF52540">
    <property type="entry name" value="P-loop containing nucleoside triphosphate hydrolases"/>
    <property type="match status" value="1"/>
</dbReference>
<comment type="caution">
    <text evidence="4">The sequence shown here is derived from an EMBL/GenBank/DDBJ whole genome shotgun (WGS) entry which is preliminary data.</text>
</comment>
<dbReference type="PROSITE" id="PS50045">
    <property type="entry name" value="SIGMA54_INTERACT_4"/>
    <property type="match status" value="1"/>
</dbReference>
<evidence type="ECO:0000313" key="4">
    <source>
        <dbReference type="EMBL" id="PND37927.1"/>
    </source>
</evidence>
<dbReference type="RefSeq" id="WP_102767847.1">
    <property type="nucleotide sequence ID" value="NZ_POSP01000003.1"/>
</dbReference>
<dbReference type="PANTHER" id="PTHR32071">
    <property type="entry name" value="TRANSCRIPTIONAL REGULATORY PROTEIN"/>
    <property type="match status" value="1"/>
</dbReference>
<dbReference type="GO" id="GO:0005524">
    <property type="term" value="F:ATP binding"/>
    <property type="evidence" value="ECO:0007669"/>
    <property type="project" value="UniProtKB-KW"/>
</dbReference>
<dbReference type="Gene3D" id="3.40.50.300">
    <property type="entry name" value="P-loop containing nucleotide triphosphate hydrolases"/>
    <property type="match status" value="1"/>
</dbReference>
<evidence type="ECO:0000256" key="2">
    <source>
        <dbReference type="ARBA" id="ARBA00022840"/>
    </source>
</evidence>
<dbReference type="CDD" id="cd00009">
    <property type="entry name" value="AAA"/>
    <property type="match status" value="1"/>
</dbReference>
<keyword evidence="2" id="KW-0067">ATP-binding</keyword>
<name>A0A2N8KWU0_9BURK</name>
<dbReference type="EMBL" id="POSP01000003">
    <property type="protein sequence ID" value="PND37927.1"/>
    <property type="molecule type" value="Genomic_DNA"/>
</dbReference>
<evidence type="ECO:0000313" key="5">
    <source>
        <dbReference type="Proteomes" id="UP000235916"/>
    </source>
</evidence>
<evidence type="ECO:0000256" key="1">
    <source>
        <dbReference type="ARBA" id="ARBA00022741"/>
    </source>
</evidence>
<dbReference type="OrthoDB" id="9154941at2"/>
<feature type="domain" description="Sigma-54 factor interaction" evidence="3">
    <location>
        <begin position="167"/>
        <end position="397"/>
    </location>
</feature>
<protein>
    <submittedName>
        <fullName evidence="4">AAA family ATPase</fullName>
    </submittedName>
</protein>
<organism evidence="4 5">
    <name type="scientific">Kinneretia aquatilis</name>
    <dbReference type="NCBI Taxonomy" id="2070761"/>
    <lineage>
        <taxon>Bacteria</taxon>
        <taxon>Pseudomonadati</taxon>
        <taxon>Pseudomonadota</taxon>
        <taxon>Betaproteobacteria</taxon>
        <taxon>Burkholderiales</taxon>
        <taxon>Sphaerotilaceae</taxon>
        <taxon>Roseateles</taxon>
    </lineage>
</organism>
<accession>A0A2N8KWU0</accession>
<gene>
    <name evidence="4" type="ORF">C1O66_10570</name>
</gene>
<evidence type="ECO:0000259" key="3">
    <source>
        <dbReference type="PROSITE" id="PS50045"/>
    </source>
</evidence>
<dbReference type="InterPro" id="IPR003593">
    <property type="entry name" value="AAA+_ATPase"/>
</dbReference>
<dbReference type="Pfam" id="PF00158">
    <property type="entry name" value="Sigma54_activat"/>
    <property type="match status" value="1"/>
</dbReference>